<sequence>MNKIKSDAPESRNPVSIYFKRYWQLYLLLALPMLYLLIFKYIPMVYIQIAFKKYSIVESIWKQKLAGNHGFQYFIQAFSDSDFRRALRNTLVLNLLDLAIGFPIPIIFALLLNELCFKRFKKVVQTIAYMPHFLSWVIIYGLALQLFTPSTGLVNMVINNLGGESVPFLNDPGHWIWTYIFLGAWQSFGWNSIVYLAAIAGINNELYEAASVDGAGRLSKIWHITLPGIRSTIVLLLIMQIGNILGGTFDRPFALRNNLVISWAEVLPTYIYSHGIKGLQFSLTTAVGFFQSVVGVIFLLLANTISRKLGERGIW</sequence>
<feature type="transmembrane region" description="Helical" evidence="7">
    <location>
        <begin position="221"/>
        <end position="242"/>
    </location>
</feature>
<proteinExistence type="inferred from homology"/>
<evidence type="ECO:0000256" key="3">
    <source>
        <dbReference type="ARBA" id="ARBA00022475"/>
    </source>
</evidence>
<keyword evidence="5 7" id="KW-1133">Transmembrane helix</keyword>
<feature type="transmembrane region" description="Helical" evidence="7">
    <location>
        <begin position="21"/>
        <end position="42"/>
    </location>
</feature>
<comment type="similarity">
    <text evidence="7">Belongs to the binding-protein-dependent transport system permease family.</text>
</comment>
<keyword evidence="4 7" id="KW-0812">Transmembrane</keyword>
<evidence type="ECO:0000313" key="9">
    <source>
        <dbReference type="EMBL" id="SCY22176.1"/>
    </source>
</evidence>
<evidence type="ECO:0000256" key="2">
    <source>
        <dbReference type="ARBA" id="ARBA00022448"/>
    </source>
</evidence>
<dbReference type="RefSeq" id="WP_074462390.1">
    <property type="nucleotide sequence ID" value="NZ_FMUR01000010.1"/>
</dbReference>
<dbReference type="GO" id="GO:0005886">
    <property type="term" value="C:plasma membrane"/>
    <property type="evidence" value="ECO:0007669"/>
    <property type="project" value="UniProtKB-SubCell"/>
</dbReference>
<dbReference type="EMBL" id="FMUR01000010">
    <property type="protein sequence ID" value="SCY22176.1"/>
    <property type="molecule type" value="Genomic_DNA"/>
</dbReference>
<gene>
    <name evidence="9" type="ORF">SAMN02910451_01798</name>
</gene>
<comment type="subcellular location">
    <subcellularLocation>
        <location evidence="1 7">Cell membrane</location>
        <topology evidence="1 7">Multi-pass membrane protein</topology>
    </subcellularLocation>
</comment>
<dbReference type="InterPro" id="IPR000515">
    <property type="entry name" value="MetI-like"/>
</dbReference>
<evidence type="ECO:0000256" key="4">
    <source>
        <dbReference type="ARBA" id="ARBA00022692"/>
    </source>
</evidence>
<organism evidence="9 10">
    <name type="scientific">Butyrivibrio hungatei</name>
    <dbReference type="NCBI Taxonomy" id="185008"/>
    <lineage>
        <taxon>Bacteria</taxon>
        <taxon>Bacillati</taxon>
        <taxon>Bacillota</taxon>
        <taxon>Clostridia</taxon>
        <taxon>Lachnospirales</taxon>
        <taxon>Lachnospiraceae</taxon>
        <taxon>Butyrivibrio</taxon>
    </lineage>
</organism>
<evidence type="ECO:0000256" key="1">
    <source>
        <dbReference type="ARBA" id="ARBA00004651"/>
    </source>
</evidence>
<dbReference type="SUPFAM" id="SSF161098">
    <property type="entry name" value="MetI-like"/>
    <property type="match status" value="1"/>
</dbReference>
<feature type="transmembrane region" description="Helical" evidence="7">
    <location>
        <begin position="176"/>
        <end position="200"/>
    </location>
</feature>
<reference evidence="10" key="1">
    <citation type="submission" date="2016-10" db="EMBL/GenBank/DDBJ databases">
        <authorList>
            <person name="Varghese N."/>
            <person name="Submissions S."/>
        </authorList>
    </citation>
    <scope>NUCLEOTIDE SEQUENCE [LARGE SCALE GENOMIC DNA]</scope>
    <source>
        <strain evidence="10">XBD2006</strain>
    </source>
</reference>
<dbReference type="PROSITE" id="PS50928">
    <property type="entry name" value="ABC_TM1"/>
    <property type="match status" value="1"/>
</dbReference>
<evidence type="ECO:0000256" key="5">
    <source>
        <dbReference type="ARBA" id="ARBA00022989"/>
    </source>
</evidence>
<dbReference type="CDD" id="cd06261">
    <property type="entry name" value="TM_PBP2"/>
    <property type="match status" value="1"/>
</dbReference>
<dbReference type="PANTHER" id="PTHR43227">
    <property type="entry name" value="BLL4140 PROTEIN"/>
    <property type="match status" value="1"/>
</dbReference>
<dbReference type="Proteomes" id="UP000183047">
    <property type="component" value="Unassembled WGS sequence"/>
</dbReference>
<evidence type="ECO:0000259" key="8">
    <source>
        <dbReference type="PROSITE" id="PS50928"/>
    </source>
</evidence>
<keyword evidence="6 7" id="KW-0472">Membrane</keyword>
<dbReference type="InterPro" id="IPR035906">
    <property type="entry name" value="MetI-like_sf"/>
</dbReference>
<accession>A0A1G5E5C3</accession>
<dbReference type="GO" id="GO:0055085">
    <property type="term" value="P:transmembrane transport"/>
    <property type="evidence" value="ECO:0007669"/>
    <property type="project" value="InterPro"/>
</dbReference>
<dbReference type="Gene3D" id="1.10.3720.10">
    <property type="entry name" value="MetI-like"/>
    <property type="match status" value="1"/>
</dbReference>
<feature type="transmembrane region" description="Helical" evidence="7">
    <location>
        <begin position="91"/>
        <end position="112"/>
    </location>
</feature>
<name>A0A1G5E5C3_9FIRM</name>
<dbReference type="AlphaFoldDB" id="A0A1G5E5C3"/>
<keyword evidence="3" id="KW-1003">Cell membrane</keyword>
<evidence type="ECO:0000313" key="10">
    <source>
        <dbReference type="Proteomes" id="UP000183047"/>
    </source>
</evidence>
<evidence type="ECO:0000256" key="7">
    <source>
        <dbReference type="RuleBase" id="RU363032"/>
    </source>
</evidence>
<feature type="transmembrane region" description="Helical" evidence="7">
    <location>
        <begin position="133"/>
        <end position="156"/>
    </location>
</feature>
<keyword evidence="2 7" id="KW-0813">Transport</keyword>
<evidence type="ECO:0000256" key="6">
    <source>
        <dbReference type="ARBA" id="ARBA00023136"/>
    </source>
</evidence>
<dbReference type="OrthoDB" id="2637002at2"/>
<feature type="domain" description="ABC transmembrane type-1" evidence="8">
    <location>
        <begin position="87"/>
        <end position="302"/>
    </location>
</feature>
<keyword evidence="10" id="KW-1185">Reference proteome</keyword>
<feature type="transmembrane region" description="Helical" evidence="7">
    <location>
        <begin position="281"/>
        <end position="302"/>
    </location>
</feature>
<dbReference type="PANTHER" id="PTHR43227:SF11">
    <property type="entry name" value="BLL4140 PROTEIN"/>
    <property type="match status" value="1"/>
</dbReference>
<protein>
    <submittedName>
        <fullName evidence="9">Putative aldouronate transport system permease protein</fullName>
    </submittedName>
</protein>
<dbReference type="InterPro" id="IPR050809">
    <property type="entry name" value="UgpAE/MalFG_permease"/>
</dbReference>
<dbReference type="Pfam" id="PF00528">
    <property type="entry name" value="BPD_transp_1"/>
    <property type="match status" value="1"/>
</dbReference>